<comment type="caution">
    <text evidence="2">The sequence shown here is derived from an EMBL/GenBank/DDBJ whole genome shotgun (WGS) entry which is preliminary data.</text>
</comment>
<feature type="non-terminal residue" evidence="2">
    <location>
        <position position="1"/>
    </location>
</feature>
<sequence>RYYKDYADGTDLGVYGAHDNVYFGRPEDGTLESEFSGNLVEICPTGVFTTKRTPSVTTVNGICSLRRASASYFF</sequence>
<evidence type="ECO:0000259" key="1">
    <source>
        <dbReference type="Pfam" id="PF22117"/>
    </source>
</evidence>
<feature type="domain" description="NADH-ubiquinone oxidoreductase ferredoxin-like" evidence="1">
    <location>
        <begin position="1"/>
        <end position="49"/>
    </location>
</feature>
<dbReference type="InterPro" id="IPR054351">
    <property type="entry name" value="NADH_UbQ_OxRdtase_ferredoxin"/>
</dbReference>
<name>W1XMH0_9ZZZZ</name>
<feature type="non-terminal residue" evidence="2">
    <location>
        <position position="74"/>
    </location>
</feature>
<dbReference type="EMBL" id="AZMM01014827">
    <property type="protein sequence ID" value="ETJ30660.1"/>
    <property type="molecule type" value="Genomic_DNA"/>
</dbReference>
<dbReference type="AlphaFoldDB" id="W1XMH0"/>
<gene>
    <name evidence="2" type="ORF">Q604_UNBC14827G0001</name>
</gene>
<proteinExistence type="predicted"/>
<accession>W1XMH0</accession>
<reference evidence="2" key="1">
    <citation type="submission" date="2013-12" db="EMBL/GenBank/DDBJ databases">
        <title>A Varibaculum cambriense genome reconstructed from a premature infant gut community with otherwise low bacterial novelty that shifts toward anaerobic metabolism during the third week of life.</title>
        <authorList>
            <person name="Brown C.T."/>
            <person name="Sharon I."/>
            <person name="Thomas B.C."/>
            <person name="Castelle C.J."/>
            <person name="Morowitz M.J."/>
            <person name="Banfield J.F."/>
        </authorList>
    </citation>
    <scope>NUCLEOTIDE SEQUENCE</scope>
</reference>
<evidence type="ECO:0000313" key="2">
    <source>
        <dbReference type="EMBL" id="ETJ30660.1"/>
    </source>
</evidence>
<protein>
    <submittedName>
        <fullName evidence="2">NADH dehydrogenase subunit G</fullName>
    </submittedName>
</protein>
<dbReference type="Pfam" id="PF22117">
    <property type="entry name" value="Fer4_Nqo3"/>
    <property type="match status" value="1"/>
</dbReference>
<organism evidence="2">
    <name type="scientific">human gut metagenome</name>
    <dbReference type="NCBI Taxonomy" id="408170"/>
    <lineage>
        <taxon>unclassified sequences</taxon>
        <taxon>metagenomes</taxon>
        <taxon>organismal metagenomes</taxon>
    </lineage>
</organism>